<evidence type="ECO:0000256" key="1">
    <source>
        <dbReference type="ARBA" id="ARBA00003314"/>
    </source>
</evidence>
<dbReference type="GO" id="GO:0006431">
    <property type="term" value="P:methionyl-tRNA aminoacylation"/>
    <property type="evidence" value="ECO:0007669"/>
    <property type="project" value="UniProtKB-UniRule"/>
</dbReference>
<dbReference type="InterPro" id="IPR001412">
    <property type="entry name" value="aa-tRNA-synth_I_CS"/>
</dbReference>
<dbReference type="Gene3D" id="2.40.50.140">
    <property type="entry name" value="Nucleic acid-binding proteins"/>
    <property type="match status" value="1"/>
</dbReference>
<dbReference type="Pfam" id="PF09334">
    <property type="entry name" value="tRNA-synt_1g"/>
    <property type="match status" value="2"/>
</dbReference>
<dbReference type="InterPro" id="IPR033911">
    <property type="entry name" value="MetRS_core"/>
</dbReference>
<dbReference type="CDD" id="cd02800">
    <property type="entry name" value="tRNA_bind_EcMetRS_like"/>
    <property type="match status" value="1"/>
</dbReference>
<keyword evidence="10 13" id="KW-0648">Protein biosynthesis</keyword>
<keyword evidence="16" id="KW-1185">Reference proteome</keyword>
<protein>
    <recommendedName>
        <fullName evidence="13">Methionine--tRNA ligase</fullName>
        <ecNumber evidence="13">6.1.1.10</ecNumber>
    </recommendedName>
    <alternativeName>
        <fullName evidence="13">Methionyl-tRNA synthetase</fullName>
        <shortName evidence="13">MetRS</shortName>
    </alternativeName>
</protein>
<dbReference type="PRINTS" id="PR01041">
    <property type="entry name" value="TRNASYNTHMET"/>
</dbReference>
<evidence type="ECO:0000256" key="8">
    <source>
        <dbReference type="ARBA" id="ARBA00022840"/>
    </source>
</evidence>
<keyword evidence="11 13" id="KW-0030">Aminoacyl-tRNA synthetase</keyword>
<dbReference type="Gene3D" id="1.10.730.10">
    <property type="entry name" value="Isoleucyl-tRNA Synthetase, Domain 1"/>
    <property type="match status" value="1"/>
</dbReference>
<dbReference type="InterPro" id="IPR015413">
    <property type="entry name" value="Methionyl/Leucyl_tRNA_Synth"/>
</dbReference>
<dbReference type="GO" id="GO:0000049">
    <property type="term" value="F:tRNA binding"/>
    <property type="evidence" value="ECO:0007669"/>
    <property type="project" value="UniProtKB-UniRule"/>
</dbReference>
<dbReference type="Pfam" id="PF01588">
    <property type="entry name" value="tRNA_bind"/>
    <property type="match status" value="1"/>
</dbReference>
<evidence type="ECO:0000256" key="5">
    <source>
        <dbReference type="ARBA" id="ARBA00022555"/>
    </source>
</evidence>
<dbReference type="InterPro" id="IPR002547">
    <property type="entry name" value="tRNA-bd_dom"/>
</dbReference>
<organism evidence="15 16">
    <name type="scientific">Propionispora vibrioides</name>
    <dbReference type="NCBI Taxonomy" id="112903"/>
    <lineage>
        <taxon>Bacteria</taxon>
        <taxon>Bacillati</taxon>
        <taxon>Bacillota</taxon>
        <taxon>Negativicutes</taxon>
        <taxon>Selenomonadales</taxon>
        <taxon>Sporomusaceae</taxon>
        <taxon>Propionispora</taxon>
    </lineage>
</organism>
<evidence type="ECO:0000313" key="16">
    <source>
        <dbReference type="Proteomes" id="UP000198847"/>
    </source>
</evidence>
<dbReference type="OrthoDB" id="9810191at2"/>
<evidence type="ECO:0000256" key="7">
    <source>
        <dbReference type="ARBA" id="ARBA00022741"/>
    </source>
</evidence>
<keyword evidence="5 13" id="KW-0820">tRNA-binding</keyword>
<keyword evidence="13" id="KW-0862">Zinc</keyword>
<dbReference type="Proteomes" id="UP000198847">
    <property type="component" value="Unassembled WGS sequence"/>
</dbReference>
<dbReference type="InterPro" id="IPR041872">
    <property type="entry name" value="Anticodon_Met"/>
</dbReference>
<dbReference type="PANTHER" id="PTHR43326:SF1">
    <property type="entry name" value="METHIONINE--TRNA LIGASE, MITOCHONDRIAL"/>
    <property type="match status" value="1"/>
</dbReference>
<keyword evidence="9 13" id="KW-0694">RNA-binding</keyword>
<dbReference type="NCBIfam" id="TIGR00399">
    <property type="entry name" value="metG_C_term"/>
    <property type="match status" value="1"/>
</dbReference>
<evidence type="ECO:0000256" key="13">
    <source>
        <dbReference type="HAMAP-Rule" id="MF_01228"/>
    </source>
</evidence>
<dbReference type="FunFam" id="1.10.730.10:FF:000026">
    <property type="entry name" value="Methionine--tRNA ligase"/>
    <property type="match status" value="1"/>
</dbReference>
<keyword evidence="13" id="KW-0479">Metal-binding</keyword>
<name>A0A1H8PYM0_9FIRM</name>
<dbReference type="NCBIfam" id="TIGR00398">
    <property type="entry name" value="metG"/>
    <property type="match status" value="1"/>
</dbReference>
<feature type="binding site" evidence="13">
    <location>
        <position position="128"/>
    </location>
    <ligand>
        <name>Zn(2+)</name>
        <dbReference type="ChEBI" id="CHEBI:29105"/>
    </ligand>
</feature>
<dbReference type="STRING" id="112903.SAMN04490178_102121"/>
<dbReference type="GO" id="GO:0005737">
    <property type="term" value="C:cytoplasm"/>
    <property type="evidence" value="ECO:0007669"/>
    <property type="project" value="UniProtKB-SubCell"/>
</dbReference>
<comment type="catalytic activity">
    <reaction evidence="12 13">
        <text>tRNA(Met) + L-methionine + ATP = L-methionyl-tRNA(Met) + AMP + diphosphate</text>
        <dbReference type="Rhea" id="RHEA:13481"/>
        <dbReference type="Rhea" id="RHEA-COMP:9667"/>
        <dbReference type="Rhea" id="RHEA-COMP:9698"/>
        <dbReference type="ChEBI" id="CHEBI:30616"/>
        <dbReference type="ChEBI" id="CHEBI:33019"/>
        <dbReference type="ChEBI" id="CHEBI:57844"/>
        <dbReference type="ChEBI" id="CHEBI:78442"/>
        <dbReference type="ChEBI" id="CHEBI:78530"/>
        <dbReference type="ChEBI" id="CHEBI:456215"/>
        <dbReference type="EC" id="6.1.1.10"/>
    </reaction>
</comment>
<dbReference type="InterPro" id="IPR009080">
    <property type="entry name" value="tRNAsynth_Ia_anticodon-bd"/>
</dbReference>
<dbReference type="NCBIfam" id="NF008900">
    <property type="entry name" value="PRK12267.1"/>
    <property type="match status" value="1"/>
</dbReference>
<accession>A0A1H8PYM0</accession>
<evidence type="ECO:0000256" key="4">
    <source>
        <dbReference type="ARBA" id="ARBA00022490"/>
    </source>
</evidence>
<dbReference type="CDD" id="cd00814">
    <property type="entry name" value="MetRS_core"/>
    <property type="match status" value="1"/>
</dbReference>
<gene>
    <name evidence="13" type="primary">metG</name>
    <name evidence="15" type="ORF">SAMN04490178_102121</name>
</gene>
<dbReference type="InterPro" id="IPR014758">
    <property type="entry name" value="Met-tRNA_synth"/>
</dbReference>
<feature type="domain" description="TRNA-binding" evidence="14">
    <location>
        <begin position="545"/>
        <end position="644"/>
    </location>
</feature>
<dbReference type="GO" id="GO:0004825">
    <property type="term" value="F:methionine-tRNA ligase activity"/>
    <property type="evidence" value="ECO:0007669"/>
    <property type="project" value="UniProtKB-UniRule"/>
</dbReference>
<dbReference type="EMBL" id="FODY01000002">
    <property type="protein sequence ID" value="SEO46851.1"/>
    <property type="molecule type" value="Genomic_DNA"/>
</dbReference>
<evidence type="ECO:0000256" key="6">
    <source>
        <dbReference type="ARBA" id="ARBA00022598"/>
    </source>
</evidence>
<comment type="caution">
    <text evidence="13">Lacks conserved residue(s) required for the propagation of feature annotation.</text>
</comment>
<evidence type="ECO:0000259" key="14">
    <source>
        <dbReference type="PROSITE" id="PS50886"/>
    </source>
</evidence>
<evidence type="ECO:0000256" key="2">
    <source>
        <dbReference type="ARBA" id="ARBA00004496"/>
    </source>
</evidence>
<comment type="subunit">
    <text evidence="3 13">Homodimer.</text>
</comment>
<feature type="binding site" evidence="13">
    <location>
        <position position="131"/>
    </location>
    <ligand>
        <name>Zn(2+)</name>
        <dbReference type="ChEBI" id="CHEBI:29105"/>
    </ligand>
</feature>
<feature type="short sequence motif" description="'HIGH' region" evidence="13">
    <location>
        <begin position="13"/>
        <end position="23"/>
    </location>
</feature>
<dbReference type="Gene3D" id="3.40.50.620">
    <property type="entry name" value="HUPs"/>
    <property type="match status" value="1"/>
</dbReference>
<dbReference type="InterPro" id="IPR014729">
    <property type="entry name" value="Rossmann-like_a/b/a_fold"/>
</dbReference>
<evidence type="ECO:0000256" key="12">
    <source>
        <dbReference type="ARBA" id="ARBA00047364"/>
    </source>
</evidence>
<dbReference type="SUPFAM" id="SSF47323">
    <property type="entry name" value="Anticodon-binding domain of a subclass of class I aminoacyl-tRNA synthetases"/>
    <property type="match status" value="1"/>
</dbReference>
<keyword evidence="7 13" id="KW-0547">Nucleotide-binding</keyword>
<comment type="subcellular location">
    <subcellularLocation>
        <location evidence="2 13">Cytoplasm</location>
    </subcellularLocation>
</comment>
<comment type="function">
    <text evidence="1 13">Is required not only for elongation of protein synthesis but also for the initiation of all mRNA translation through initiator tRNA(fMet) aminoacylation.</text>
</comment>
<dbReference type="InterPro" id="IPR012340">
    <property type="entry name" value="NA-bd_OB-fold"/>
</dbReference>
<reference evidence="15 16" key="1">
    <citation type="submission" date="2016-10" db="EMBL/GenBank/DDBJ databases">
        <authorList>
            <person name="de Groot N.N."/>
        </authorList>
    </citation>
    <scope>NUCLEOTIDE SEQUENCE [LARGE SCALE GENOMIC DNA]</scope>
    <source>
        <strain evidence="15 16">DSM 13305</strain>
    </source>
</reference>
<sequence length="644" mass="72532">MEKQTFYITTPIYYPSDRLHIGHAYCTTVADAIARYKRLAGFDVFFLTGSDEHGQKIQRKAQEEQVTPIAYVDKIVASFQNLWQKLHISHDDFIRTTEKRHREVVQAIFQKIYDQGDIYKASYEGWYCTPCETFWLERQLEDGKCPDCGRPVELLGEESYFFRMSKYQDRLLQFIEENPDFIQPTSRRNEMINFIKGGLEDLCVSRTTFDWGIPVPFDPKHVVYVWFDALTNYITAAGYMHDREKFAKYWPADIHLVGKEIVRFHSIIWPVILMALGVPLPKKVYGHGWLVVEGDKMSKSKGNVIDPVALIDEFGADTIRYFLLREINLGMDGNFSRDALINRINSDLANDLGNLLHRTLNMIHRFNGGVVQNSHVTEAIDDGLISLAKQTVSSYQAMMEQLDINGAIKEVWALISRTNKYIDETGPWALAKDPAKKERLDTVLYNLAETLRIVAILISPFMPLTAPKIYSQLGLVGDFTEVTLEMAKEWGLLPSGTQVAAHPEPIFPRIEIKTADNGAGKAAAHVEVKKTVEAVPAIPEVTIDEFAKLDLRVAKVLAAEKVKGADKLLLLTVDLGSEQRSIVSGIAKHYTPEELVGKNVVMIVNLKPAKIRGIESRGMVLAASDGEKLTLATAPDMPPGSKVK</sequence>
<evidence type="ECO:0000256" key="11">
    <source>
        <dbReference type="ARBA" id="ARBA00023146"/>
    </source>
</evidence>
<keyword evidence="8 13" id="KW-0067">ATP-binding</keyword>
<dbReference type="InterPro" id="IPR023457">
    <property type="entry name" value="Met-tRNA_synth_2"/>
</dbReference>
<dbReference type="EC" id="6.1.1.10" evidence="13"/>
<feature type="short sequence motif" description="'KMSKS' region" evidence="13">
    <location>
        <begin position="296"/>
        <end position="300"/>
    </location>
</feature>
<dbReference type="Pfam" id="PF19303">
    <property type="entry name" value="Anticodon_3"/>
    <property type="match status" value="1"/>
</dbReference>
<dbReference type="Gene3D" id="2.170.220.10">
    <property type="match status" value="1"/>
</dbReference>
<dbReference type="GO" id="GO:0046872">
    <property type="term" value="F:metal ion binding"/>
    <property type="evidence" value="ECO:0007669"/>
    <property type="project" value="UniProtKB-KW"/>
</dbReference>
<feature type="binding site" evidence="13">
    <location>
        <position position="148"/>
    </location>
    <ligand>
        <name>Zn(2+)</name>
        <dbReference type="ChEBI" id="CHEBI:29105"/>
    </ligand>
</feature>
<dbReference type="GO" id="GO:0005524">
    <property type="term" value="F:ATP binding"/>
    <property type="evidence" value="ECO:0007669"/>
    <property type="project" value="UniProtKB-UniRule"/>
</dbReference>
<feature type="binding site" evidence="13">
    <location>
        <position position="145"/>
    </location>
    <ligand>
        <name>Zn(2+)</name>
        <dbReference type="ChEBI" id="CHEBI:29105"/>
    </ligand>
</feature>
<evidence type="ECO:0000313" key="15">
    <source>
        <dbReference type="EMBL" id="SEO46851.1"/>
    </source>
</evidence>
<evidence type="ECO:0000256" key="9">
    <source>
        <dbReference type="ARBA" id="ARBA00022884"/>
    </source>
</evidence>
<dbReference type="InterPro" id="IPR004495">
    <property type="entry name" value="Met-tRNA-synth_bsu_C"/>
</dbReference>
<dbReference type="FunFam" id="2.40.50.140:FF:000042">
    <property type="entry name" value="Methionine--tRNA ligase"/>
    <property type="match status" value="1"/>
</dbReference>
<comment type="similarity">
    <text evidence="13">Belongs to the class-I aminoacyl-tRNA synthetase family. MetG type 2A subfamily.</text>
</comment>
<dbReference type="PROSITE" id="PS50886">
    <property type="entry name" value="TRBD"/>
    <property type="match status" value="1"/>
</dbReference>
<proteinExistence type="inferred from homology"/>
<dbReference type="SUPFAM" id="SSF52374">
    <property type="entry name" value="Nucleotidylyl transferase"/>
    <property type="match status" value="1"/>
</dbReference>
<evidence type="ECO:0000256" key="3">
    <source>
        <dbReference type="ARBA" id="ARBA00011738"/>
    </source>
</evidence>
<dbReference type="FunFam" id="2.170.220.10:FF:000002">
    <property type="entry name" value="Methionine--tRNA ligase"/>
    <property type="match status" value="1"/>
</dbReference>
<dbReference type="PANTHER" id="PTHR43326">
    <property type="entry name" value="METHIONYL-TRNA SYNTHETASE"/>
    <property type="match status" value="1"/>
</dbReference>
<keyword evidence="6 13" id="KW-0436">Ligase</keyword>
<dbReference type="CDD" id="cd07957">
    <property type="entry name" value="Anticodon_Ia_Met"/>
    <property type="match status" value="1"/>
</dbReference>
<dbReference type="AlphaFoldDB" id="A0A1H8PYM0"/>
<dbReference type="RefSeq" id="WP_091743836.1">
    <property type="nucleotide sequence ID" value="NZ_FODY01000002.1"/>
</dbReference>
<comment type="cofactor">
    <cofactor evidence="13">
        <name>Zn(2+)</name>
        <dbReference type="ChEBI" id="CHEBI:29105"/>
    </cofactor>
    <text evidence="13">Binds 1 zinc ion per subunit.</text>
</comment>
<evidence type="ECO:0000256" key="10">
    <source>
        <dbReference type="ARBA" id="ARBA00022917"/>
    </source>
</evidence>
<dbReference type="HAMAP" id="MF_01228">
    <property type="entry name" value="Met_tRNA_synth_type2"/>
    <property type="match status" value="1"/>
</dbReference>
<keyword evidence="4 13" id="KW-0963">Cytoplasm</keyword>
<dbReference type="SUPFAM" id="SSF50249">
    <property type="entry name" value="Nucleic acid-binding proteins"/>
    <property type="match status" value="1"/>
</dbReference>
<dbReference type="PROSITE" id="PS00178">
    <property type="entry name" value="AA_TRNA_LIGASE_I"/>
    <property type="match status" value="1"/>
</dbReference>